<evidence type="ECO:0000313" key="8">
    <source>
        <dbReference type="EnsemblMetazoa" id="HelroP88372"/>
    </source>
</evidence>
<dbReference type="EMBL" id="KB097599">
    <property type="protein sequence ID" value="ESN93589.1"/>
    <property type="molecule type" value="Genomic_DNA"/>
</dbReference>
<keyword evidence="3" id="KW-0677">Repeat</keyword>
<organism evidence="8 9">
    <name type="scientific">Helobdella robusta</name>
    <name type="common">Californian leech</name>
    <dbReference type="NCBI Taxonomy" id="6412"/>
    <lineage>
        <taxon>Eukaryota</taxon>
        <taxon>Metazoa</taxon>
        <taxon>Spiralia</taxon>
        <taxon>Lophotrochozoa</taxon>
        <taxon>Annelida</taxon>
        <taxon>Clitellata</taxon>
        <taxon>Hirudinea</taxon>
        <taxon>Rhynchobdellida</taxon>
        <taxon>Glossiphoniidae</taxon>
        <taxon>Helobdella</taxon>
    </lineage>
</organism>
<dbReference type="PANTHER" id="PTHR46513">
    <property type="entry name" value="VITELLOGENIN RECEPTOR-LIKE PROTEIN-RELATED-RELATED"/>
    <property type="match status" value="1"/>
</dbReference>
<dbReference type="OrthoDB" id="10046193at2759"/>
<evidence type="ECO:0000256" key="4">
    <source>
        <dbReference type="ARBA" id="ARBA00023157"/>
    </source>
</evidence>
<dbReference type="SMART" id="SM00135">
    <property type="entry name" value="LY"/>
    <property type="match status" value="3"/>
</dbReference>
<feature type="repeat" description="LDL-receptor class B" evidence="6">
    <location>
        <begin position="56"/>
        <end position="104"/>
    </location>
</feature>
<accession>T1G719</accession>
<keyword evidence="4" id="KW-1015">Disulfide bond</keyword>
<dbReference type="Gene3D" id="2.120.10.30">
    <property type="entry name" value="TolB, C-terminal domain"/>
    <property type="match status" value="1"/>
</dbReference>
<evidence type="ECO:0000256" key="2">
    <source>
        <dbReference type="ARBA" id="ARBA00022729"/>
    </source>
</evidence>
<evidence type="ECO:0000313" key="7">
    <source>
        <dbReference type="EMBL" id="ESN93589.1"/>
    </source>
</evidence>
<dbReference type="OMA" id="ARRVYWI"/>
<dbReference type="EnsemblMetazoa" id="HelroT88372">
    <property type="protein sequence ID" value="HelroP88372"/>
    <property type="gene ID" value="HelroG88372"/>
</dbReference>
<dbReference type="InParanoid" id="T1G719"/>
<dbReference type="KEGG" id="hro:HELRODRAFT_88372"/>
<dbReference type="InterPro" id="IPR000033">
    <property type="entry name" value="LDLR_classB_rpt"/>
</dbReference>
<dbReference type="AlphaFoldDB" id="T1G719"/>
<keyword evidence="9" id="KW-1185">Reference proteome</keyword>
<dbReference type="RefSeq" id="XP_009028210.1">
    <property type="nucleotide sequence ID" value="XM_009029962.1"/>
</dbReference>
<dbReference type="PROSITE" id="PS51120">
    <property type="entry name" value="LDLRB"/>
    <property type="match status" value="3"/>
</dbReference>
<dbReference type="InterPro" id="IPR050778">
    <property type="entry name" value="Cueball_EGF_LRP_Nidogen"/>
</dbReference>
<proteinExistence type="predicted"/>
<dbReference type="GeneID" id="20216866"/>
<evidence type="ECO:0000256" key="5">
    <source>
        <dbReference type="ARBA" id="ARBA00023180"/>
    </source>
</evidence>
<reference evidence="9" key="1">
    <citation type="submission" date="2012-12" db="EMBL/GenBank/DDBJ databases">
        <authorList>
            <person name="Hellsten U."/>
            <person name="Grimwood J."/>
            <person name="Chapman J.A."/>
            <person name="Shapiro H."/>
            <person name="Aerts A."/>
            <person name="Otillar R.P."/>
            <person name="Terry A.Y."/>
            <person name="Boore J.L."/>
            <person name="Simakov O."/>
            <person name="Marletaz F."/>
            <person name="Cho S.-J."/>
            <person name="Edsinger-Gonzales E."/>
            <person name="Havlak P."/>
            <person name="Kuo D.-H."/>
            <person name="Larsson T."/>
            <person name="Lv J."/>
            <person name="Arendt D."/>
            <person name="Savage R."/>
            <person name="Osoegawa K."/>
            <person name="de Jong P."/>
            <person name="Lindberg D.R."/>
            <person name="Seaver E.C."/>
            <person name="Weisblat D.A."/>
            <person name="Putnam N.H."/>
            <person name="Grigoriev I.V."/>
            <person name="Rokhsar D.S."/>
        </authorList>
    </citation>
    <scope>NUCLEOTIDE SEQUENCE</scope>
</reference>
<keyword evidence="5" id="KW-0325">Glycoprotein</keyword>
<keyword evidence="2" id="KW-0732">Signal</keyword>
<keyword evidence="1" id="KW-0245">EGF-like domain</keyword>
<evidence type="ECO:0000256" key="3">
    <source>
        <dbReference type="ARBA" id="ARBA00022737"/>
    </source>
</evidence>
<dbReference type="InterPro" id="IPR011042">
    <property type="entry name" value="6-blade_b-propeller_TolB-like"/>
</dbReference>
<reference evidence="7 9" key="2">
    <citation type="journal article" date="2013" name="Nature">
        <title>Insights into bilaterian evolution from three spiralian genomes.</title>
        <authorList>
            <person name="Simakov O."/>
            <person name="Marletaz F."/>
            <person name="Cho S.J."/>
            <person name="Edsinger-Gonzales E."/>
            <person name="Havlak P."/>
            <person name="Hellsten U."/>
            <person name="Kuo D.H."/>
            <person name="Larsson T."/>
            <person name="Lv J."/>
            <person name="Arendt D."/>
            <person name="Savage R."/>
            <person name="Osoegawa K."/>
            <person name="de Jong P."/>
            <person name="Grimwood J."/>
            <person name="Chapman J.A."/>
            <person name="Shapiro H."/>
            <person name="Aerts A."/>
            <person name="Otillar R.P."/>
            <person name="Terry A.Y."/>
            <person name="Boore J.L."/>
            <person name="Grigoriev I.V."/>
            <person name="Lindberg D.R."/>
            <person name="Seaver E.C."/>
            <person name="Weisblat D.A."/>
            <person name="Putnam N.H."/>
            <person name="Rokhsar D.S."/>
        </authorList>
    </citation>
    <scope>NUCLEOTIDE SEQUENCE</scope>
</reference>
<dbReference type="Pfam" id="PF00058">
    <property type="entry name" value="Ldl_recept_b"/>
    <property type="match status" value="3"/>
</dbReference>
<evidence type="ECO:0000256" key="6">
    <source>
        <dbReference type="PROSITE-ProRule" id="PRU00461"/>
    </source>
</evidence>
<evidence type="ECO:0000313" key="9">
    <source>
        <dbReference type="Proteomes" id="UP000015101"/>
    </source>
</evidence>
<dbReference type="HOGENOM" id="CLU_008163_5_0_1"/>
<feature type="repeat" description="LDL-receptor class B" evidence="6">
    <location>
        <begin position="105"/>
        <end position="149"/>
    </location>
</feature>
<dbReference type="eggNOG" id="KOG1215">
    <property type="taxonomic scope" value="Eukaryota"/>
</dbReference>
<dbReference type="FunFam" id="2.120.10.30:FF:000241">
    <property type="entry name" value="Low-density lipoprotein receptor-related protein 6"/>
    <property type="match status" value="1"/>
</dbReference>
<dbReference type="EMBL" id="AMQM01007322">
    <property type="status" value="NOT_ANNOTATED_CDS"/>
    <property type="molecule type" value="Genomic_DNA"/>
</dbReference>
<evidence type="ECO:0000256" key="1">
    <source>
        <dbReference type="ARBA" id="ARBA00022536"/>
    </source>
</evidence>
<dbReference type="Proteomes" id="UP000015101">
    <property type="component" value="Unassembled WGS sequence"/>
</dbReference>
<dbReference type="CTD" id="20216866"/>
<gene>
    <name evidence="8" type="primary">20216866</name>
    <name evidence="7" type="ORF">HELRODRAFT_88372</name>
</gene>
<sequence length="164" mass="19166">MTSEGLAVDWVNHKLYWVESYLDQIEVSNFWGKERLTVISGEMKNPRGIVLYPRLGYMFWTDWDPKYPRIERASMSGDNRVVIFNVSKVVGAGWPNGIAIDHELVRLYWIDAKSDSIHTITFDGGDEREILRGYEYLSHPFSITIIDHQMIWTDWKTNSIYMVG</sequence>
<dbReference type="SUPFAM" id="SSF63825">
    <property type="entry name" value="YWTD domain"/>
    <property type="match status" value="1"/>
</dbReference>
<feature type="repeat" description="LDL-receptor class B" evidence="6">
    <location>
        <begin position="13"/>
        <end position="55"/>
    </location>
</feature>
<dbReference type="STRING" id="6412.T1G719"/>
<name>T1G719_HELRO</name>
<protein>
    <submittedName>
        <fullName evidence="7 8">Uncharacterized protein</fullName>
    </submittedName>
</protein>
<reference evidence="8" key="3">
    <citation type="submission" date="2015-06" db="UniProtKB">
        <authorList>
            <consortium name="EnsemblMetazoa"/>
        </authorList>
    </citation>
    <scope>IDENTIFICATION</scope>
</reference>